<protein>
    <recommendedName>
        <fullName evidence="1">NadR/Ttd14 AAA domain-containing protein</fullName>
    </recommendedName>
</protein>
<evidence type="ECO:0000313" key="2">
    <source>
        <dbReference type="EMBL" id="GAK77661.1"/>
    </source>
</evidence>
<reference evidence="2 3" key="1">
    <citation type="journal article" date="2014" name="Genome Announc.">
        <title>Draft Genome Sequences of Marine Flavobacterium Nonlabens Strains NR17, NR24, NR27, NR32, NR33, and Ara13.</title>
        <authorList>
            <person name="Nakanishi M."/>
            <person name="Meirelles P."/>
            <person name="Suzuki R."/>
            <person name="Takatani N."/>
            <person name="Mino S."/>
            <person name="Suda W."/>
            <person name="Oshima K."/>
            <person name="Hattori M."/>
            <person name="Ohkuma M."/>
            <person name="Hosokawa M."/>
            <person name="Miyashita K."/>
            <person name="Thompson F.L."/>
            <person name="Niwa A."/>
            <person name="Sawabe T."/>
            <person name="Sawabe T."/>
        </authorList>
    </citation>
    <scope>NUCLEOTIDE SEQUENCE [LARGE SCALE GENOMIC DNA]</scope>
    <source>
        <strain evidence="3">JCM19296</strain>
    </source>
</reference>
<dbReference type="Proteomes" id="UP000028980">
    <property type="component" value="Unassembled WGS sequence"/>
</dbReference>
<feature type="domain" description="NadR/Ttd14 AAA" evidence="1">
    <location>
        <begin position="6"/>
        <end position="167"/>
    </location>
</feature>
<dbReference type="Gene3D" id="3.40.50.300">
    <property type="entry name" value="P-loop containing nucleotide triphosphate hydrolases"/>
    <property type="match status" value="1"/>
</dbReference>
<name>A0A081DFG5_NONUL</name>
<evidence type="ECO:0000259" key="1">
    <source>
        <dbReference type="Pfam" id="PF13521"/>
    </source>
</evidence>
<dbReference type="EMBL" id="BBLG01000011">
    <property type="protein sequence ID" value="GAK77661.1"/>
    <property type="molecule type" value="Genomic_DNA"/>
</dbReference>
<accession>A0A081DFG5</accession>
<dbReference type="Pfam" id="PF13521">
    <property type="entry name" value="AAA_28"/>
    <property type="match status" value="1"/>
</dbReference>
<dbReference type="AlphaFoldDB" id="A0A081DFG5"/>
<comment type="caution">
    <text evidence="2">The sequence shown here is derived from an EMBL/GenBank/DDBJ whole genome shotgun (WGS) entry which is preliminary data.</text>
</comment>
<dbReference type="SUPFAM" id="SSF52540">
    <property type="entry name" value="P-loop containing nucleoside triphosphate hydrolases"/>
    <property type="match status" value="1"/>
</dbReference>
<evidence type="ECO:0000313" key="3">
    <source>
        <dbReference type="Proteomes" id="UP000028980"/>
    </source>
</evidence>
<dbReference type="InterPro" id="IPR027417">
    <property type="entry name" value="P-loop_NTPase"/>
</dbReference>
<sequence>MTDCKRILLIGGPGSGKTTLVNYIESQGIIVHHEISRQVTLEAQEKGIEQLFLTDPLAFSNSLLSGRINQFKNATSGINYYDRGIPDVPAYHVFTGDPIPDNYITACKEYQYDVVFHLPPWKEIYESDNERYETFEQAQQISNILVDYYKKFNYKPIDVPQGTIEQRFQFIQDQLNS</sequence>
<organism evidence="2 3">
    <name type="scientific">Nonlabens ulvanivorans</name>
    <name type="common">Persicivirga ulvanivorans</name>
    <dbReference type="NCBI Taxonomy" id="906888"/>
    <lineage>
        <taxon>Bacteria</taxon>
        <taxon>Pseudomonadati</taxon>
        <taxon>Bacteroidota</taxon>
        <taxon>Flavobacteriia</taxon>
        <taxon>Flavobacteriales</taxon>
        <taxon>Flavobacteriaceae</taxon>
        <taxon>Nonlabens</taxon>
    </lineage>
</organism>
<gene>
    <name evidence="2" type="ORF">JCM19296_3269</name>
</gene>
<dbReference type="InterPro" id="IPR038727">
    <property type="entry name" value="NadR/Ttd14_AAA_dom"/>
</dbReference>
<proteinExistence type="predicted"/>